<dbReference type="Proteomes" id="UP000199136">
    <property type="component" value="Unassembled WGS sequence"/>
</dbReference>
<name>A0A1I5YI22_9LACT</name>
<keyword evidence="1" id="KW-0472">Membrane</keyword>
<sequence length="61" mass="6878">MNKRLGKWQMIVGSLIIILGAVAMIIQPFVAVFVILYGAYILFVGYRIKSGDHPLNKDKKE</sequence>
<feature type="transmembrane region" description="Helical" evidence="1">
    <location>
        <begin position="12"/>
        <end position="43"/>
    </location>
</feature>
<proteinExistence type="predicted"/>
<gene>
    <name evidence="2" type="ORF">SAMN04488506_2035</name>
</gene>
<keyword evidence="3" id="KW-1185">Reference proteome</keyword>
<evidence type="ECO:0008006" key="4">
    <source>
        <dbReference type="Google" id="ProtNLM"/>
    </source>
</evidence>
<protein>
    <recommendedName>
        <fullName evidence="4">DUF308 domain-containing protein</fullName>
    </recommendedName>
</protein>
<organism evidence="2 3">
    <name type="scientific">Desemzia incerta</name>
    <dbReference type="NCBI Taxonomy" id="82801"/>
    <lineage>
        <taxon>Bacteria</taxon>
        <taxon>Bacillati</taxon>
        <taxon>Bacillota</taxon>
        <taxon>Bacilli</taxon>
        <taxon>Lactobacillales</taxon>
        <taxon>Carnobacteriaceae</taxon>
        <taxon>Desemzia</taxon>
    </lineage>
</organism>
<reference evidence="2 3" key="1">
    <citation type="submission" date="2016-10" db="EMBL/GenBank/DDBJ databases">
        <authorList>
            <person name="de Groot N.N."/>
        </authorList>
    </citation>
    <scope>NUCLEOTIDE SEQUENCE [LARGE SCALE GENOMIC DNA]</scope>
    <source>
        <strain evidence="2 3">DSM 20581</strain>
    </source>
</reference>
<evidence type="ECO:0000313" key="2">
    <source>
        <dbReference type="EMBL" id="SFQ43861.1"/>
    </source>
</evidence>
<dbReference type="EMBL" id="FOXW01000008">
    <property type="protein sequence ID" value="SFQ43861.1"/>
    <property type="molecule type" value="Genomic_DNA"/>
</dbReference>
<evidence type="ECO:0000256" key="1">
    <source>
        <dbReference type="SAM" id="Phobius"/>
    </source>
</evidence>
<evidence type="ECO:0000313" key="3">
    <source>
        <dbReference type="Proteomes" id="UP000199136"/>
    </source>
</evidence>
<accession>A0A1I5YI22</accession>
<keyword evidence="1" id="KW-0812">Transmembrane</keyword>
<dbReference type="RefSeq" id="WP_092481049.1">
    <property type="nucleotide sequence ID" value="NZ_CP126128.1"/>
</dbReference>
<keyword evidence="1" id="KW-1133">Transmembrane helix</keyword>
<dbReference type="AlphaFoldDB" id="A0A1I5YI22"/>